<protein>
    <recommendedName>
        <fullName evidence="4">SnoaL-like domain-containing protein</fullName>
    </recommendedName>
</protein>
<feature type="transmembrane region" description="Helical" evidence="1">
    <location>
        <begin position="232"/>
        <end position="253"/>
    </location>
</feature>
<name>A0AAN8ULM8_9MAGN</name>
<dbReference type="PANTHER" id="PTHR33698:SF6">
    <property type="entry name" value="TRANSMEMBRANE PROTEIN"/>
    <property type="match status" value="1"/>
</dbReference>
<dbReference type="PANTHER" id="PTHR33698">
    <property type="entry name" value="NUCLEAR TRANSPORT FACTOR 2 (NTF2)-LIKE PROTEIN"/>
    <property type="match status" value="1"/>
</dbReference>
<evidence type="ECO:0000313" key="3">
    <source>
        <dbReference type="Proteomes" id="UP001370490"/>
    </source>
</evidence>
<dbReference type="Gene3D" id="3.10.450.50">
    <property type="match status" value="1"/>
</dbReference>
<keyword evidence="1" id="KW-0812">Transmembrane</keyword>
<dbReference type="AlphaFoldDB" id="A0AAN8ULM8"/>
<comment type="caution">
    <text evidence="2">The sequence shown here is derived from an EMBL/GenBank/DDBJ whole genome shotgun (WGS) entry which is preliminary data.</text>
</comment>
<dbReference type="EMBL" id="JBAMMX010000023">
    <property type="protein sequence ID" value="KAK6917830.1"/>
    <property type="molecule type" value="Genomic_DNA"/>
</dbReference>
<sequence length="254" mass="28307">MGLDFYYSLSSPSSALVPSIGNAPKLGQSPLNGVKKTHFFGTYDPSLLCKQGLIKMTHNSRVMVPLSSTKSSGPDETDDRAVETVHKLHAAIQNRSIKDLSDIIGEECRCVSNFISMFQPFHGKTQTLKFFSTLMEMLGNNFEFIIQPPTLHGGTGVGVQWAIAWNKTHLVPLGKGFSFYHCHYYKGSMVIRNVEIFLEPLLHIEPLRLKVMGVVMAAMDKMSSFKTKDKSFLQILLVIFIASALFCLIKLCLI</sequence>
<gene>
    <name evidence="2" type="ORF">RJ641_018581</name>
</gene>
<accession>A0AAN8ULM8</accession>
<dbReference type="InterPro" id="IPR032710">
    <property type="entry name" value="NTF2-like_dom_sf"/>
</dbReference>
<keyword evidence="1" id="KW-1133">Transmembrane helix</keyword>
<evidence type="ECO:0000313" key="2">
    <source>
        <dbReference type="EMBL" id="KAK6917830.1"/>
    </source>
</evidence>
<dbReference type="SUPFAM" id="SSF54427">
    <property type="entry name" value="NTF2-like"/>
    <property type="match status" value="1"/>
</dbReference>
<reference evidence="2 3" key="1">
    <citation type="submission" date="2023-12" db="EMBL/GenBank/DDBJ databases">
        <title>A high-quality genome assembly for Dillenia turbinata (Dilleniales).</title>
        <authorList>
            <person name="Chanderbali A."/>
        </authorList>
    </citation>
    <scope>NUCLEOTIDE SEQUENCE [LARGE SCALE GENOMIC DNA]</scope>
    <source>
        <strain evidence="2">LSX21</strain>
        <tissue evidence="2">Leaf</tissue>
    </source>
</reference>
<proteinExistence type="predicted"/>
<organism evidence="2 3">
    <name type="scientific">Dillenia turbinata</name>
    <dbReference type="NCBI Taxonomy" id="194707"/>
    <lineage>
        <taxon>Eukaryota</taxon>
        <taxon>Viridiplantae</taxon>
        <taxon>Streptophyta</taxon>
        <taxon>Embryophyta</taxon>
        <taxon>Tracheophyta</taxon>
        <taxon>Spermatophyta</taxon>
        <taxon>Magnoliopsida</taxon>
        <taxon>eudicotyledons</taxon>
        <taxon>Gunneridae</taxon>
        <taxon>Pentapetalae</taxon>
        <taxon>Dilleniales</taxon>
        <taxon>Dilleniaceae</taxon>
        <taxon>Dillenia</taxon>
    </lineage>
</organism>
<keyword evidence="1" id="KW-0472">Membrane</keyword>
<keyword evidence="3" id="KW-1185">Reference proteome</keyword>
<dbReference type="Proteomes" id="UP001370490">
    <property type="component" value="Unassembled WGS sequence"/>
</dbReference>
<evidence type="ECO:0008006" key="4">
    <source>
        <dbReference type="Google" id="ProtNLM"/>
    </source>
</evidence>
<evidence type="ECO:0000256" key="1">
    <source>
        <dbReference type="SAM" id="Phobius"/>
    </source>
</evidence>